<dbReference type="EMBL" id="ML210547">
    <property type="protein sequence ID" value="TFK17225.1"/>
    <property type="molecule type" value="Genomic_DNA"/>
</dbReference>
<dbReference type="OrthoDB" id="8954335at2759"/>
<evidence type="ECO:0000313" key="2">
    <source>
        <dbReference type="EMBL" id="TFK17225.1"/>
    </source>
</evidence>
<sequence>MASPSQLPVPVKTQRRATYASATAPAFVIKERFNIKPATSTIPFVTSSDNKEDYIPGSGKASVRLRSEEGFLKQLPDDGAEFLRSGHFGPGEMPNAAYIQTPEQILDPVSLERQQSQDIEELRQQLNQRLRIEDLNVEISLLSRDDEEERNHCKELEEEAEELRRQVKEWEQQQLGHILERNNKARISMFAQLVTKEILDAWSSQYRESMNAFQARLRLLSATSVQKEASIDVQISPELRSRYTQLEEENSNPRKRLEQMAAGEDYVTIQVEHGATELNVSTTNLATKSTEGHAGSILRNAREVNISKSNINAAREIYNVTISGDTHLLQGKIFELSDEVKKMNDEREQFQRQIATLQEAAEDRSRRKVEFHPISG</sequence>
<feature type="coiled-coil region" evidence="1">
    <location>
        <begin position="333"/>
        <end position="367"/>
    </location>
</feature>
<name>A0A5C3KAV0_COPMA</name>
<evidence type="ECO:0000256" key="1">
    <source>
        <dbReference type="SAM" id="Coils"/>
    </source>
</evidence>
<organism evidence="2 3">
    <name type="scientific">Coprinopsis marcescibilis</name>
    <name type="common">Agaric fungus</name>
    <name type="synonym">Psathyrella marcescibilis</name>
    <dbReference type="NCBI Taxonomy" id="230819"/>
    <lineage>
        <taxon>Eukaryota</taxon>
        <taxon>Fungi</taxon>
        <taxon>Dikarya</taxon>
        <taxon>Basidiomycota</taxon>
        <taxon>Agaricomycotina</taxon>
        <taxon>Agaricomycetes</taxon>
        <taxon>Agaricomycetidae</taxon>
        <taxon>Agaricales</taxon>
        <taxon>Agaricineae</taxon>
        <taxon>Psathyrellaceae</taxon>
        <taxon>Coprinopsis</taxon>
    </lineage>
</organism>
<gene>
    <name evidence="2" type="ORF">FA15DRAFT_711022</name>
</gene>
<keyword evidence="3" id="KW-1185">Reference proteome</keyword>
<dbReference type="Proteomes" id="UP000307440">
    <property type="component" value="Unassembled WGS sequence"/>
</dbReference>
<dbReference type="AlphaFoldDB" id="A0A5C3KAV0"/>
<protein>
    <submittedName>
        <fullName evidence="2">Uncharacterized protein</fullName>
    </submittedName>
</protein>
<feature type="coiled-coil region" evidence="1">
    <location>
        <begin position="109"/>
        <end position="173"/>
    </location>
</feature>
<keyword evidence="1" id="KW-0175">Coiled coil</keyword>
<reference evidence="2 3" key="1">
    <citation type="journal article" date="2019" name="Nat. Ecol. Evol.">
        <title>Megaphylogeny resolves global patterns of mushroom evolution.</title>
        <authorList>
            <person name="Varga T."/>
            <person name="Krizsan K."/>
            <person name="Foldi C."/>
            <person name="Dima B."/>
            <person name="Sanchez-Garcia M."/>
            <person name="Sanchez-Ramirez S."/>
            <person name="Szollosi G.J."/>
            <person name="Szarkandi J.G."/>
            <person name="Papp V."/>
            <person name="Albert L."/>
            <person name="Andreopoulos W."/>
            <person name="Angelini C."/>
            <person name="Antonin V."/>
            <person name="Barry K.W."/>
            <person name="Bougher N.L."/>
            <person name="Buchanan P."/>
            <person name="Buyck B."/>
            <person name="Bense V."/>
            <person name="Catcheside P."/>
            <person name="Chovatia M."/>
            <person name="Cooper J."/>
            <person name="Damon W."/>
            <person name="Desjardin D."/>
            <person name="Finy P."/>
            <person name="Geml J."/>
            <person name="Haridas S."/>
            <person name="Hughes K."/>
            <person name="Justo A."/>
            <person name="Karasinski D."/>
            <person name="Kautmanova I."/>
            <person name="Kiss B."/>
            <person name="Kocsube S."/>
            <person name="Kotiranta H."/>
            <person name="LaButti K.M."/>
            <person name="Lechner B.E."/>
            <person name="Liimatainen K."/>
            <person name="Lipzen A."/>
            <person name="Lukacs Z."/>
            <person name="Mihaltcheva S."/>
            <person name="Morgado L.N."/>
            <person name="Niskanen T."/>
            <person name="Noordeloos M.E."/>
            <person name="Ohm R.A."/>
            <person name="Ortiz-Santana B."/>
            <person name="Ovrebo C."/>
            <person name="Racz N."/>
            <person name="Riley R."/>
            <person name="Savchenko A."/>
            <person name="Shiryaev A."/>
            <person name="Soop K."/>
            <person name="Spirin V."/>
            <person name="Szebenyi C."/>
            <person name="Tomsovsky M."/>
            <person name="Tulloss R.E."/>
            <person name="Uehling J."/>
            <person name="Grigoriev I.V."/>
            <person name="Vagvolgyi C."/>
            <person name="Papp T."/>
            <person name="Martin F.M."/>
            <person name="Miettinen O."/>
            <person name="Hibbett D.S."/>
            <person name="Nagy L.G."/>
        </authorList>
    </citation>
    <scope>NUCLEOTIDE SEQUENCE [LARGE SCALE GENOMIC DNA]</scope>
    <source>
        <strain evidence="2 3">CBS 121175</strain>
    </source>
</reference>
<proteinExistence type="predicted"/>
<evidence type="ECO:0000313" key="3">
    <source>
        <dbReference type="Proteomes" id="UP000307440"/>
    </source>
</evidence>
<accession>A0A5C3KAV0</accession>